<dbReference type="GO" id="GO:0008270">
    <property type="term" value="F:zinc ion binding"/>
    <property type="evidence" value="ECO:0007669"/>
    <property type="project" value="UniProtKB-UniRule"/>
</dbReference>
<dbReference type="InterPro" id="IPR043703">
    <property type="entry name" value="Lipid_II_synth_MurT"/>
</dbReference>
<evidence type="ECO:0000313" key="6">
    <source>
        <dbReference type="Proteomes" id="UP000069912"/>
    </source>
</evidence>
<dbReference type="InterPro" id="IPR036565">
    <property type="entry name" value="Mur-like_cat_sf"/>
</dbReference>
<proteinExistence type="inferred from homology"/>
<dbReference type="InterPro" id="IPR013221">
    <property type="entry name" value="Mur_ligase_cen"/>
</dbReference>
<dbReference type="KEGG" id="asan:AWM72_00335"/>
<feature type="binding site" evidence="2">
    <location>
        <position position="233"/>
    </location>
    <ligand>
        <name>Zn(2+)</name>
        <dbReference type="ChEBI" id="CHEBI:29105"/>
    </ligand>
</feature>
<dbReference type="EMBL" id="CP014160">
    <property type="protein sequence ID" value="AMB93325.1"/>
    <property type="molecule type" value="Genomic_DNA"/>
</dbReference>
<feature type="active site" evidence="2">
    <location>
        <position position="358"/>
    </location>
</feature>
<keyword evidence="2" id="KW-0479">Metal-binding</keyword>
<dbReference type="Proteomes" id="UP000069912">
    <property type="component" value="Chromosome"/>
</dbReference>
<dbReference type="GeneID" id="92902520"/>
<comment type="subunit">
    <text evidence="2">Forms a heterodimer with GatD.</text>
</comment>
<dbReference type="UniPathway" id="UPA00219"/>
<feature type="domain" description="Mur ligase central" evidence="3">
    <location>
        <begin position="54"/>
        <end position="194"/>
    </location>
</feature>
<dbReference type="PANTHER" id="PTHR23135:SF7">
    <property type="entry name" value="LIPID II ISOGLUTAMINYL SYNTHASE (GLUTAMINE-HYDROLYZING) SUBUNIT MURT"/>
    <property type="match status" value="1"/>
</dbReference>
<dbReference type="InterPro" id="IPR013564">
    <property type="entry name" value="MurT_C"/>
</dbReference>
<comment type="similarity">
    <text evidence="2">Belongs to the MurCDEF family. MurT subfamily.</text>
</comment>
<dbReference type="GO" id="GO:0071555">
    <property type="term" value="P:cell wall organization"/>
    <property type="evidence" value="ECO:0007669"/>
    <property type="project" value="UniProtKB-KW"/>
</dbReference>
<comment type="catalytic activity">
    <reaction evidence="2">
        <text>beta-D-GlcNAc-(1-&gt;4)-Mur2Ac(oyl-L-Ala-gamma-D-Glu-L-Lys-D-Ala-D-Ala)-di-trans,octa-cis-undecaprenyl diphosphate + L-glutamine + ATP + H2O = beta-D-GlcNAc-(1-&gt;4)-Mur2Ac(oyl-L-Ala-D-isoglutaminyl-L-Lys-D-Ala-D-Ala)-di-trans,octa-cis-undecaprenyl diphosphate + L-glutamate + ADP + phosphate + H(+)</text>
        <dbReference type="Rhea" id="RHEA:57928"/>
        <dbReference type="ChEBI" id="CHEBI:15377"/>
        <dbReference type="ChEBI" id="CHEBI:15378"/>
        <dbReference type="ChEBI" id="CHEBI:29985"/>
        <dbReference type="ChEBI" id="CHEBI:30616"/>
        <dbReference type="ChEBI" id="CHEBI:43474"/>
        <dbReference type="ChEBI" id="CHEBI:58359"/>
        <dbReference type="ChEBI" id="CHEBI:60033"/>
        <dbReference type="ChEBI" id="CHEBI:62233"/>
        <dbReference type="ChEBI" id="CHEBI:456216"/>
        <dbReference type="EC" id="6.3.5.13"/>
    </reaction>
</comment>
<protein>
    <recommendedName>
        <fullName evidence="2">Lipid II isoglutaminyl synthase (glutamine-hydrolyzing) subunit MurT</fullName>
        <ecNumber evidence="2">6.3.5.13</ecNumber>
    </recommendedName>
</protein>
<feature type="binding site" evidence="2">
    <location>
        <position position="230"/>
    </location>
    <ligand>
        <name>Zn(2+)</name>
        <dbReference type="ChEBI" id="CHEBI:29105"/>
    </ligand>
</feature>
<dbReference type="GO" id="GO:0140282">
    <property type="term" value="F:carbon-nitrogen ligase activity on lipid II"/>
    <property type="evidence" value="ECO:0007669"/>
    <property type="project" value="UniProtKB-UniRule"/>
</dbReference>
<evidence type="ECO:0000313" key="5">
    <source>
        <dbReference type="EMBL" id="AMB93325.1"/>
    </source>
</evidence>
<organism evidence="5 6">
    <name type="scientific">Aerococcus sanguinicola</name>
    <dbReference type="NCBI Taxonomy" id="119206"/>
    <lineage>
        <taxon>Bacteria</taxon>
        <taxon>Bacillati</taxon>
        <taxon>Bacillota</taxon>
        <taxon>Bacilli</taxon>
        <taxon>Lactobacillales</taxon>
        <taxon>Aerococcaceae</taxon>
        <taxon>Aerococcus</taxon>
    </lineage>
</organism>
<comment type="pathway">
    <text evidence="1 2">Cell wall biogenesis; peptidoglycan biosynthesis.</text>
</comment>
<dbReference type="EC" id="6.3.5.13" evidence="2"/>
<evidence type="ECO:0000256" key="1">
    <source>
        <dbReference type="ARBA" id="ARBA00004752"/>
    </source>
</evidence>
<dbReference type="GO" id="GO:0016881">
    <property type="term" value="F:acid-amino acid ligase activity"/>
    <property type="evidence" value="ECO:0007669"/>
    <property type="project" value="InterPro"/>
</dbReference>
<keyword evidence="2" id="KW-0133">Cell shape</keyword>
<sequence>MRLKTQLAALAGRASYWGLHTFTKGGSSLPGKIAKKVDPDVLQELAKDYRIVLITGTNGKTVTTALAVNILKQVYPHVLTNPTGSNMIQGITSTFVSQASTKSGQDKIAILEVDEASLRHVTAQVTPELIVATNIFRDQMDRYGEIYTTYDLILEGAAKTPQARLLLNGDAPIFSSKETANERAYFGFANVNKDEDFLAHYNTDGVICPQCEHILHYHMITYSNLGDFFCPNCGFQRPELQHAVTAIHDLTPDQASFAIDGEDYTIPVAGLYNVYNALAAYSVAKHFGLDHLTIKRGLASAQRIFGRQETIQIEGKEVRINLIKNPVGLNQIIELIKLEKDDFDLITILNDQPADGQDISWIWDGNFEDLAQVDKVQDTAYAGMRAADLKQRLVVAGFDKDQLDPVEDAVSLIKYIKESQSQKVYILATYTAMLELRRALAAEGYVKERMQA</sequence>
<keyword evidence="2" id="KW-0573">Peptidoglycan synthesis</keyword>
<feature type="binding site" evidence="2">
    <location>
        <position position="208"/>
    </location>
    <ligand>
        <name>Zn(2+)</name>
        <dbReference type="ChEBI" id="CHEBI:29105"/>
    </ligand>
</feature>
<dbReference type="Pfam" id="PF08245">
    <property type="entry name" value="Mur_ligase_M"/>
    <property type="match status" value="1"/>
</dbReference>
<reference evidence="5 6" key="1">
    <citation type="journal article" date="2016" name="Genome Announc.">
        <title>Complete Genome Sequences of Aerococcus christensenii CCUG 28831T, Aerococcus sanguinicola CCUG 43001T, Aerococcus urinae CCUG 36881T, Aerococcus urinaeequi CCUG 28094T, Aerococcus urinaehominis CCUG 42038 BT, and Aerococcus viridans CCUG 4311T.</title>
        <authorList>
            <person name="Carkaci D."/>
            <person name="Dargis R."/>
            <person name="Nielsen X.C."/>
            <person name="Skovgaard O."/>
            <person name="Fuursted K."/>
            <person name="Christensen J.J."/>
        </authorList>
    </citation>
    <scope>NUCLEOTIDE SEQUENCE [LARGE SCALE GENOMIC DNA]</scope>
    <source>
        <strain evidence="5 6">CCUG43001</strain>
    </source>
</reference>
<dbReference type="Gene3D" id="3.40.1190.10">
    <property type="entry name" value="Mur-like, catalytic domain"/>
    <property type="match status" value="1"/>
</dbReference>
<dbReference type="AlphaFoldDB" id="A0A109RCV8"/>
<gene>
    <name evidence="2" type="primary">murT</name>
    <name evidence="5" type="ORF">AWM72_00335</name>
</gene>
<dbReference type="PANTHER" id="PTHR23135">
    <property type="entry name" value="MUR LIGASE FAMILY MEMBER"/>
    <property type="match status" value="1"/>
</dbReference>
<accession>A0A109RCV8</accession>
<dbReference type="HAMAP" id="MF_02214">
    <property type="entry name" value="Lipid_II_synth_MurT"/>
    <property type="match status" value="1"/>
</dbReference>
<dbReference type="Pfam" id="PF08353">
    <property type="entry name" value="MurT_C"/>
    <property type="match status" value="1"/>
</dbReference>
<evidence type="ECO:0000259" key="3">
    <source>
        <dbReference type="Pfam" id="PF08245"/>
    </source>
</evidence>
<dbReference type="GO" id="GO:0008360">
    <property type="term" value="P:regulation of cell shape"/>
    <property type="evidence" value="ECO:0007669"/>
    <property type="project" value="UniProtKB-KW"/>
</dbReference>
<keyword evidence="2" id="KW-0436">Ligase</keyword>
<dbReference type="RefSeq" id="WP_067971537.1">
    <property type="nucleotide sequence ID" value="NZ_CAJHKM010000003.1"/>
</dbReference>
<comment type="catalytic activity">
    <reaction evidence="2">
        <text>beta-D-GlcNAc-(1-&gt;4)-Mur2Ac(oyl-L-Ala-gamma-D-O-P-Glu-L-Lys-D-Ala-D-Ala)-di-trans,octa-cis-undecaprenyl diphosphate + NH4(+) = beta-D-GlcNAc-(1-&gt;4)-Mur2Ac(oyl-L-Ala-D-isoglutaminyl-L-Lys-D-Ala-D-Ala)-di-trans,octa-cis-undecaprenyl diphosphate + phosphate + H(+)</text>
        <dbReference type="Rhea" id="RHEA:57932"/>
        <dbReference type="ChEBI" id="CHEBI:15378"/>
        <dbReference type="ChEBI" id="CHEBI:28938"/>
        <dbReference type="ChEBI" id="CHEBI:43474"/>
        <dbReference type="ChEBI" id="CHEBI:62233"/>
        <dbReference type="ChEBI" id="CHEBI:143132"/>
    </reaction>
</comment>
<reference evidence="6" key="2">
    <citation type="submission" date="2016-01" db="EMBL/GenBank/DDBJ databases">
        <title>Six Aerococcus type strain genome sequencing and assembly using PacBio and Illumina Hiseq.</title>
        <authorList>
            <person name="Carkaci D."/>
            <person name="Dargis R."/>
            <person name="Nielsen X.C."/>
            <person name="Skovgaard O."/>
            <person name="Fuursted K."/>
            <person name="Christensen J.J."/>
        </authorList>
    </citation>
    <scope>NUCLEOTIDE SEQUENCE [LARGE SCALE GENOMIC DNA]</scope>
    <source>
        <strain evidence="6">CCUG43001</strain>
    </source>
</reference>
<keyword evidence="2" id="KW-0067">ATP-binding</keyword>
<dbReference type="GO" id="GO:0009252">
    <property type="term" value="P:peptidoglycan biosynthetic process"/>
    <property type="evidence" value="ECO:0007669"/>
    <property type="project" value="UniProtKB-UniRule"/>
</dbReference>
<feature type="binding site" evidence="2">
    <location>
        <position position="211"/>
    </location>
    <ligand>
        <name>Zn(2+)</name>
        <dbReference type="ChEBI" id="CHEBI:29105"/>
    </ligand>
</feature>
<evidence type="ECO:0000259" key="4">
    <source>
        <dbReference type="Pfam" id="PF08353"/>
    </source>
</evidence>
<comment type="catalytic activity">
    <reaction evidence="2">
        <text>beta-D-GlcNAc-(1-&gt;4)-Mur2Ac(oyl-L-Ala-gamma-D-Glu-L-Lys-D-Ala-D-Ala)-di-trans,octa-cis-undecaprenyl diphosphate + ATP = beta-D-GlcNAc-(1-&gt;4)-Mur2Ac(oyl-L-Ala-gamma-D-O-P-Glu-L-Lys-D-Ala-D-Ala)-di-trans,octa-cis-undecaprenyl diphosphate + ADP</text>
        <dbReference type="Rhea" id="RHEA:59488"/>
        <dbReference type="ChEBI" id="CHEBI:30616"/>
        <dbReference type="ChEBI" id="CHEBI:60033"/>
        <dbReference type="ChEBI" id="CHEBI:143132"/>
        <dbReference type="ChEBI" id="CHEBI:456216"/>
    </reaction>
</comment>
<keyword evidence="2" id="KW-0547">Nucleotide-binding</keyword>
<name>A0A109RCV8_9LACT</name>
<evidence type="ECO:0000256" key="2">
    <source>
        <dbReference type="HAMAP-Rule" id="MF_02214"/>
    </source>
</evidence>
<dbReference type="GO" id="GO:0005524">
    <property type="term" value="F:ATP binding"/>
    <property type="evidence" value="ECO:0007669"/>
    <property type="project" value="UniProtKB-UniRule"/>
</dbReference>
<dbReference type="SUPFAM" id="SSF53623">
    <property type="entry name" value="MurD-like peptide ligases, catalytic domain"/>
    <property type="match status" value="1"/>
</dbReference>
<feature type="domain" description="Lipid II isoglutaminyl synthase (glutamine-hydrolyzing) subunit MurT C-terminal" evidence="4">
    <location>
        <begin position="322"/>
        <end position="433"/>
    </location>
</feature>
<keyword evidence="2" id="KW-0862">Zinc</keyword>
<comment type="function">
    <text evidence="2">The lipid II isoglutaminyl synthase complex catalyzes the formation of alpha-D-isoglutamine in the cell wall lipid II stem peptide. The MurT subunit catalyzes the ATP-dependent amidation of D-glutamate residue of lipid II, converting it to an isoglutamine residue.</text>
</comment>
<keyword evidence="6" id="KW-1185">Reference proteome</keyword>
<keyword evidence="2" id="KW-0961">Cell wall biogenesis/degradation</keyword>